<evidence type="ECO:0000256" key="8">
    <source>
        <dbReference type="ARBA" id="ARBA00023319"/>
    </source>
</evidence>
<name>A0A663NCW4_ATHCN</name>
<dbReference type="InterPro" id="IPR013783">
    <property type="entry name" value="Ig-like_fold"/>
</dbReference>
<dbReference type="InterPro" id="IPR047164">
    <property type="entry name" value="OX2G-like"/>
</dbReference>
<dbReference type="GO" id="GO:0030424">
    <property type="term" value="C:axon"/>
    <property type="evidence" value="ECO:0007669"/>
    <property type="project" value="TreeGrafter"/>
</dbReference>
<feature type="transmembrane region" description="Helical" evidence="9">
    <location>
        <begin position="164"/>
        <end position="186"/>
    </location>
</feature>
<keyword evidence="7" id="KW-0325">Glycoprotein</keyword>
<dbReference type="PANTHER" id="PTHR46841:SF3">
    <property type="entry name" value="OX-2 MEMBRANE GLYCOPROTEIN"/>
    <property type="match status" value="1"/>
</dbReference>
<dbReference type="GO" id="GO:0009986">
    <property type="term" value="C:cell surface"/>
    <property type="evidence" value="ECO:0007669"/>
    <property type="project" value="TreeGrafter"/>
</dbReference>
<protein>
    <recommendedName>
        <fullName evidence="12">Ig-like domain-containing protein</fullName>
    </recommendedName>
</protein>
<dbReference type="Ensembl" id="ENSACUT00000023151.1">
    <property type="protein sequence ID" value="ENSACUP00000021711.1"/>
    <property type="gene ID" value="ENSACUG00000014512.1"/>
</dbReference>
<keyword evidence="4 9" id="KW-1133">Transmembrane helix</keyword>
<dbReference type="Proteomes" id="UP000472269">
    <property type="component" value="Unplaced"/>
</dbReference>
<reference evidence="10" key="1">
    <citation type="submission" date="2025-08" db="UniProtKB">
        <authorList>
            <consortium name="Ensembl"/>
        </authorList>
    </citation>
    <scope>IDENTIFICATION</scope>
</reference>
<evidence type="ECO:0000256" key="6">
    <source>
        <dbReference type="ARBA" id="ARBA00023157"/>
    </source>
</evidence>
<keyword evidence="8" id="KW-0393">Immunoglobulin domain</keyword>
<evidence type="ECO:0000256" key="4">
    <source>
        <dbReference type="ARBA" id="ARBA00022989"/>
    </source>
</evidence>
<dbReference type="InterPro" id="IPR036179">
    <property type="entry name" value="Ig-like_dom_sf"/>
</dbReference>
<evidence type="ECO:0000256" key="9">
    <source>
        <dbReference type="SAM" id="Phobius"/>
    </source>
</evidence>
<evidence type="ECO:0000256" key="1">
    <source>
        <dbReference type="ARBA" id="ARBA00004479"/>
    </source>
</evidence>
<evidence type="ECO:0000256" key="7">
    <source>
        <dbReference type="ARBA" id="ARBA00023180"/>
    </source>
</evidence>
<dbReference type="GO" id="GO:0016020">
    <property type="term" value="C:membrane"/>
    <property type="evidence" value="ECO:0007669"/>
    <property type="project" value="UniProtKB-SubCell"/>
</dbReference>
<evidence type="ECO:0000313" key="11">
    <source>
        <dbReference type="Proteomes" id="UP000472269"/>
    </source>
</evidence>
<keyword evidence="3" id="KW-0732">Signal</keyword>
<keyword evidence="2 9" id="KW-0812">Transmembrane</keyword>
<evidence type="ECO:0008006" key="12">
    <source>
        <dbReference type="Google" id="ProtNLM"/>
    </source>
</evidence>
<dbReference type="GO" id="GO:0043025">
    <property type="term" value="C:neuronal cell body"/>
    <property type="evidence" value="ECO:0007669"/>
    <property type="project" value="TreeGrafter"/>
</dbReference>
<comment type="subcellular location">
    <subcellularLocation>
        <location evidence="1">Membrane</location>
        <topology evidence="1">Single-pass type I membrane protein</topology>
    </subcellularLocation>
</comment>
<proteinExistence type="predicted"/>
<evidence type="ECO:0000313" key="10">
    <source>
        <dbReference type="Ensembl" id="ENSACUP00000021711.1"/>
    </source>
</evidence>
<organism evidence="10 11">
    <name type="scientific">Athene cunicularia</name>
    <name type="common">Burrowing owl</name>
    <name type="synonym">Speotyto cunicularia</name>
    <dbReference type="NCBI Taxonomy" id="194338"/>
    <lineage>
        <taxon>Eukaryota</taxon>
        <taxon>Metazoa</taxon>
        <taxon>Chordata</taxon>
        <taxon>Craniata</taxon>
        <taxon>Vertebrata</taxon>
        <taxon>Euteleostomi</taxon>
        <taxon>Archelosauria</taxon>
        <taxon>Archosauria</taxon>
        <taxon>Dinosauria</taxon>
        <taxon>Saurischia</taxon>
        <taxon>Theropoda</taxon>
        <taxon>Coelurosauria</taxon>
        <taxon>Aves</taxon>
        <taxon>Neognathae</taxon>
        <taxon>Neoaves</taxon>
        <taxon>Telluraves</taxon>
        <taxon>Strigiformes</taxon>
        <taxon>Strigidae</taxon>
        <taxon>Athene</taxon>
    </lineage>
</organism>
<dbReference type="Gene3D" id="2.60.40.10">
    <property type="entry name" value="Immunoglobulins"/>
    <property type="match status" value="2"/>
</dbReference>
<dbReference type="PANTHER" id="PTHR46841">
    <property type="entry name" value="OX-2 MEMBRANE GLYCOPROTEIN"/>
    <property type="match status" value="1"/>
</dbReference>
<keyword evidence="6" id="KW-1015">Disulfide bond</keyword>
<dbReference type="GO" id="GO:0150079">
    <property type="term" value="P:negative regulation of neuroinflammatory response"/>
    <property type="evidence" value="ECO:0007669"/>
    <property type="project" value="TreeGrafter"/>
</dbReference>
<dbReference type="GO" id="GO:0034113">
    <property type="term" value="P:heterotypic cell-cell adhesion"/>
    <property type="evidence" value="ECO:0007669"/>
    <property type="project" value="TreeGrafter"/>
</dbReference>
<dbReference type="AlphaFoldDB" id="A0A663NCW4"/>
<keyword evidence="5 9" id="KW-0472">Membrane</keyword>
<evidence type="ECO:0000256" key="2">
    <source>
        <dbReference type="ARBA" id="ARBA00022692"/>
    </source>
</evidence>
<dbReference type="SUPFAM" id="SSF48726">
    <property type="entry name" value="Immunoglobulin"/>
    <property type="match status" value="2"/>
</dbReference>
<evidence type="ECO:0000256" key="5">
    <source>
        <dbReference type="ARBA" id="ARBA00023136"/>
    </source>
</evidence>
<keyword evidence="11" id="KW-1185">Reference proteome</keyword>
<accession>A0A663NCW4</accession>
<reference evidence="10" key="2">
    <citation type="submission" date="2025-09" db="UniProtKB">
        <authorList>
            <consortium name="Ensembl"/>
        </authorList>
    </citation>
    <scope>IDENTIFICATION</scope>
</reference>
<dbReference type="GO" id="GO:0098632">
    <property type="term" value="F:cell-cell adhesion mediator activity"/>
    <property type="evidence" value="ECO:0007669"/>
    <property type="project" value="InterPro"/>
</dbReference>
<evidence type="ECO:0000256" key="3">
    <source>
        <dbReference type="ARBA" id="ARBA00022729"/>
    </source>
</evidence>
<sequence>IATYSTAVGLNIHKPYQGRMSVTSLVLNETSITFWDIRMDDSGCYMCLFNVFPLGSFSGRTCLSVLTVVTGCPICVLEGLSASVHYNTSKGHLIAVCNAVGLPEPTITWNNLFNSTPTQKMVRHTNGMVSITSKLEIYNTQSIVEVLKLITICLSATINQTFQFILLPVLAQLTCVLCLSFFVIFAKTHMHCCNGQGGIVFSGKQQGDQLKIFILVLWGNLKYMSVTSPNFLQTFCSA</sequence>